<dbReference type="Proteomes" id="UP001383192">
    <property type="component" value="Unassembled WGS sequence"/>
</dbReference>
<dbReference type="InterPro" id="IPR001138">
    <property type="entry name" value="Zn2Cys6_DnaBD"/>
</dbReference>
<dbReference type="Gene3D" id="4.10.240.10">
    <property type="entry name" value="Zn(2)-C6 fungal-type DNA-binding domain"/>
    <property type="match status" value="1"/>
</dbReference>
<dbReference type="PANTHER" id="PTHR47657:SF14">
    <property type="entry name" value="ZN(2)-C6 FUNGAL-TYPE DOMAIN-CONTAINING PROTEIN"/>
    <property type="match status" value="1"/>
</dbReference>
<feature type="region of interest" description="Disordered" evidence="1">
    <location>
        <begin position="58"/>
        <end position="82"/>
    </location>
</feature>
<gene>
    <name evidence="3" type="ORF">VNI00_009858</name>
</gene>
<dbReference type="GO" id="GO:0008270">
    <property type="term" value="F:zinc ion binding"/>
    <property type="evidence" value="ECO:0007669"/>
    <property type="project" value="InterPro"/>
</dbReference>
<comment type="caution">
    <text evidence="3">The sequence shown here is derived from an EMBL/GenBank/DDBJ whole genome shotgun (WGS) entry which is preliminary data.</text>
</comment>
<evidence type="ECO:0000313" key="3">
    <source>
        <dbReference type="EMBL" id="KAK7040381.1"/>
    </source>
</evidence>
<dbReference type="Pfam" id="PF00172">
    <property type="entry name" value="Zn_clus"/>
    <property type="match status" value="1"/>
</dbReference>
<dbReference type="EMBL" id="JAYKXP010000037">
    <property type="protein sequence ID" value="KAK7040381.1"/>
    <property type="molecule type" value="Genomic_DNA"/>
</dbReference>
<protein>
    <recommendedName>
        <fullName evidence="2">Zn(2)-C6 fungal-type domain-containing protein</fullName>
    </recommendedName>
</protein>
<feature type="domain" description="Zn(2)-C6 fungal-type" evidence="2">
    <location>
        <begin position="25"/>
        <end position="55"/>
    </location>
</feature>
<dbReference type="GO" id="GO:0000981">
    <property type="term" value="F:DNA-binding transcription factor activity, RNA polymerase II-specific"/>
    <property type="evidence" value="ECO:0007669"/>
    <property type="project" value="InterPro"/>
</dbReference>
<dbReference type="CDD" id="cd00067">
    <property type="entry name" value="GAL4"/>
    <property type="match status" value="1"/>
</dbReference>
<dbReference type="PROSITE" id="PS00463">
    <property type="entry name" value="ZN2_CY6_FUNGAL_1"/>
    <property type="match status" value="1"/>
</dbReference>
<accession>A0AAW0CKD0</accession>
<keyword evidence="4" id="KW-1185">Reference proteome</keyword>
<dbReference type="PANTHER" id="PTHR47657">
    <property type="entry name" value="STEROL REGULATORY ELEMENT-BINDING PROTEIN ECM22"/>
    <property type="match status" value="1"/>
</dbReference>
<evidence type="ECO:0000256" key="1">
    <source>
        <dbReference type="SAM" id="MobiDB-lite"/>
    </source>
</evidence>
<proteinExistence type="predicted"/>
<reference evidence="3 4" key="1">
    <citation type="submission" date="2024-01" db="EMBL/GenBank/DDBJ databases">
        <title>A draft genome for a cacao thread blight-causing isolate of Paramarasmius palmivorus.</title>
        <authorList>
            <person name="Baruah I.K."/>
            <person name="Bukari Y."/>
            <person name="Amoako-Attah I."/>
            <person name="Meinhardt L.W."/>
            <person name="Bailey B.A."/>
            <person name="Cohen S.P."/>
        </authorList>
    </citation>
    <scope>NUCLEOTIDE SEQUENCE [LARGE SCALE GENOMIC DNA]</scope>
    <source>
        <strain evidence="3 4">GH-12</strain>
    </source>
</reference>
<sequence length="409" mass="46176">MSSASPEASTPPKRKIRVHAKVRSGCRTCKQRRIKCDETEPTCNNCTRRNVPCVWKEKTKKKEDKGKGEEQTNDDKGVEEVQEKALIPSSASSQLLKQPTTLAPLEDTAALQLVHHYTVYSSSSFCSNADFTATCTIAIPRLSFTNPFLLHAMLSSTALHLGRLHPSDDTGTKWLEYASRHRKIAMLHLTNEKLPTSSADTQYIGICFLTLYTISNALNTTPSNIFSLLTAIHNVWSKINSFMYTDQSLGPMQPIARSDAPVPMPSHLERIYVPNDTTIPDSSELEDPEIAEAYKSAVDILLHTFYPLSQTGFEIMSAILWPAFFPKRFCDLLNEKKQRALVLLYHYLVILRRIGEDGCWWACDMGRCADYVYGLVDVEWRVWLASEWIDGGYEESDSSGAVIQRRQRL</sequence>
<dbReference type="InterPro" id="IPR036864">
    <property type="entry name" value="Zn2-C6_fun-type_DNA-bd_sf"/>
</dbReference>
<dbReference type="SMART" id="SM00066">
    <property type="entry name" value="GAL4"/>
    <property type="match status" value="1"/>
</dbReference>
<organism evidence="3 4">
    <name type="scientific">Paramarasmius palmivorus</name>
    <dbReference type="NCBI Taxonomy" id="297713"/>
    <lineage>
        <taxon>Eukaryota</taxon>
        <taxon>Fungi</taxon>
        <taxon>Dikarya</taxon>
        <taxon>Basidiomycota</taxon>
        <taxon>Agaricomycotina</taxon>
        <taxon>Agaricomycetes</taxon>
        <taxon>Agaricomycetidae</taxon>
        <taxon>Agaricales</taxon>
        <taxon>Marasmiineae</taxon>
        <taxon>Marasmiaceae</taxon>
        <taxon>Paramarasmius</taxon>
    </lineage>
</organism>
<evidence type="ECO:0000259" key="2">
    <source>
        <dbReference type="PROSITE" id="PS50048"/>
    </source>
</evidence>
<dbReference type="InterPro" id="IPR052400">
    <property type="entry name" value="Zn2-C6_fungal_TF"/>
</dbReference>
<dbReference type="SUPFAM" id="SSF57701">
    <property type="entry name" value="Zn2/Cys6 DNA-binding domain"/>
    <property type="match status" value="1"/>
</dbReference>
<dbReference type="AlphaFoldDB" id="A0AAW0CKD0"/>
<name>A0AAW0CKD0_9AGAR</name>
<dbReference type="PROSITE" id="PS50048">
    <property type="entry name" value="ZN2_CY6_FUNGAL_2"/>
    <property type="match status" value="1"/>
</dbReference>
<evidence type="ECO:0000313" key="4">
    <source>
        <dbReference type="Proteomes" id="UP001383192"/>
    </source>
</evidence>